<organism evidence="2 3">
    <name type="scientific">Cupriavidus taiwanensis (strain DSM 17343 / BCRC 17206 / CCUG 44338 / CIP 107171 / LMG 19424 / R1)</name>
    <name type="common">Ralstonia taiwanensis (strain LMG 19424)</name>
    <dbReference type="NCBI Taxonomy" id="977880"/>
    <lineage>
        <taxon>Bacteria</taxon>
        <taxon>Pseudomonadati</taxon>
        <taxon>Pseudomonadota</taxon>
        <taxon>Betaproteobacteria</taxon>
        <taxon>Burkholderiales</taxon>
        <taxon>Burkholderiaceae</taxon>
        <taxon>Cupriavidus</taxon>
    </lineage>
</organism>
<sequence length="519" mass="56979">MATCINKVTVLRAIAVMMSAAIAVLLSACSSGKPMSNYHRDPSPYPLAARTPASGPNAPAAYVLGVQWMNPLMWKDYPTHWNLLWAQGLADRNPSDTDSPHLKLGDAPGLLVGGVNPVWKDDNPNPVYWKALNALIREPLYPLGYHTAVNGNYFYSIRNGTRRPDFADIRVFAGIPRAWINTPTYIKESDRYLNGRDELAQHIELGMPAPSMLAENEEHAEARMNDLFVKVYNYRSGLERGLPSDSDLVIGLPTFTLNAARRLFFMEIYGAAEAMDLEAFPEPKLANVTVMAGAETVGFHDLQAAIAYLNANPKKTVWVYTMDAPNYPKGEQTNENSVLLILGHPSADWGYAPLAALYTPQQHEGGIGAKAAAPGGAWQGLLQAVQAQAPQAHPVDRVYHDMDRRAPNVNTALAPLRAAVHQQWPDLDHLKDFRSVSEHMVGPARSASAGLNIAYAVAYADQTGHSAVVTSVADPNDAWTVLVAPPEGWTRREPPKEWPRARGRTTAYYPWFGKQTAAR</sequence>
<evidence type="ECO:0000256" key="1">
    <source>
        <dbReference type="SAM" id="SignalP"/>
    </source>
</evidence>
<dbReference type="PROSITE" id="PS51257">
    <property type="entry name" value="PROKAR_LIPOPROTEIN"/>
    <property type="match status" value="1"/>
</dbReference>
<dbReference type="eggNOG" id="ENOG502Z8KG">
    <property type="taxonomic scope" value="Bacteria"/>
</dbReference>
<dbReference type="HOGENOM" id="CLU_049851_0_0_4"/>
<gene>
    <name evidence="2" type="ordered locus">RALTA_A0615</name>
</gene>
<protein>
    <recommendedName>
        <fullName evidence="4">Lipoprotein</fullName>
    </recommendedName>
</protein>
<keyword evidence="3" id="KW-1185">Reference proteome</keyword>
<dbReference type="KEGG" id="cti:RALTA_A0615"/>
<feature type="signal peptide" evidence="1">
    <location>
        <begin position="1"/>
        <end position="23"/>
    </location>
</feature>
<dbReference type="EMBL" id="CU633749">
    <property type="protein sequence ID" value="CAQ68598.1"/>
    <property type="molecule type" value="Genomic_DNA"/>
</dbReference>
<dbReference type="AlphaFoldDB" id="B3R2R7"/>
<dbReference type="Proteomes" id="UP000001692">
    <property type="component" value="Chromosome 1"/>
</dbReference>
<reference evidence="2 3" key="1">
    <citation type="journal article" date="2008" name="Genome Res.">
        <title>Genome sequence of the beta-rhizobium Cupriavidus taiwanensis and comparative genomics of rhizobia.</title>
        <authorList>
            <person name="Amadou C."/>
            <person name="Pascal G."/>
            <person name="Mangenot S."/>
            <person name="Glew M."/>
            <person name="Bontemps C."/>
            <person name="Capela D."/>
            <person name="Carrere S."/>
            <person name="Cruveiller S."/>
            <person name="Dossat C."/>
            <person name="Lajus A."/>
            <person name="Marchetti M."/>
            <person name="Poinsot V."/>
            <person name="Rouy Z."/>
            <person name="Servin B."/>
            <person name="Saad M."/>
            <person name="Schenowitz C."/>
            <person name="Barbe V."/>
            <person name="Batut J."/>
            <person name="Medigue C."/>
            <person name="Masson-Boivin C."/>
        </authorList>
    </citation>
    <scope>NUCLEOTIDE SEQUENCE [LARGE SCALE GENOMIC DNA]</scope>
    <source>
        <strain evidence="3">DSM 17343 / BCRC 17206 / CCUG 44338 / CIP 107171 / LMG 19424 / R1</strain>
    </source>
</reference>
<keyword evidence="1" id="KW-0732">Signal</keyword>
<evidence type="ECO:0000313" key="3">
    <source>
        <dbReference type="Proteomes" id="UP000001692"/>
    </source>
</evidence>
<evidence type="ECO:0000313" key="2">
    <source>
        <dbReference type="EMBL" id="CAQ68598.1"/>
    </source>
</evidence>
<accession>B3R2R7</accession>
<evidence type="ECO:0008006" key="4">
    <source>
        <dbReference type="Google" id="ProtNLM"/>
    </source>
</evidence>
<name>B3R2R7_CUPTR</name>
<feature type="chain" id="PRO_5002796098" description="Lipoprotein" evidence="1">
    <location>
        <begin position="24"/>
        <end position="519"/>
    </location>
</feature>
<proteinExistence type="predicted"/>